<feature type="signal peptide" evidence="1">
    <location>
        <begin position="1"/>
        <end position="17"/>
    </location>
</feature>
<gene>
    <name evidence="2" type="ORF">NHG85_19445</name>
</gene>
<protein>
    <submittedName>
        <fullName evidence="2">Uncharacterized protein</fullName>
    </submittedName>
</protein>
<dbReference type="Proteomes" id="UP001139477">
    <property type="component" value="Unassembled WGS sequence"/>
</dbReference>
<keyword evidence="1" id="KW-0732">Signal</keyword>
<proteinExistence type="predicted"/>
<evidence type="ECO:0000256" key="1">
    <source>
        <dbReference type="SAM" id="SignalP"/>
    </source>
</evidence>
<dbReference type="AlphaFoldDB" id="A0A9X2JQL5"/>
<reference evidence="2" key="1">
    <citation type="submission" date="2022-06" db="EMBL/GenBank/DDBJ databases">
        <title>Limimaricola sediminis sp. nov., isolated from an intertidal sediment.</title>
        <authorList>
            <person name="Shao X."/>
        </authorList>
    </citation>
    <scope>NUCLEOTIDE SEQUENCE</scope>
    <source>
        <strain evidence="2">ASW11-118</strain>
    </source>
</reference>
<sequence length="73" mass="7724">MIRVILLALTLASSVHAAEKAAPAKEEAPAEVPGVAPAPYPLLPPEQVNAFPPEIMERMRAALVALEQARDGQ</sequence>
<accession>A0A9X2JQL5</accession>
<dbReference type="EMBL" id="JAMYXC010000324">
    <property type="protein sequence ID" value="MCP1170683.1"/>
    <property type="molecule type" value="Genomic_DNA"/>
</dbReference>
<keyword evidence="3" id="KW-1185">Reference proteome</keyword>
<feature type="chain" id="PRO_5040748224" evidence="1">
    <location>
        <begin position="18"/>
        <end position="73"/>
    </location>
</feature>
<evidence type="ECO:0000313" key="3">
    <source>
        <dbReference type="Proteomes" id="UP001139477"/>
    </source>
</evidence>
<evidence type="ECO:0000313" key="2">
    <source>
        <dbReference type="EMBL" id="MCP1170683.1"/>
    </source>
</evidence>
<comment type="caution">
    <text evidence="2">The sequence shown here is derived from an EMBL/GenBank/DDBJ whole genome shotgun (WGS) entry which is preliminary data.</text>
</comment>
<name>A0A9X2JQL5_9RHOB</name>
<organism evidence="2 3">
    <name type="scientific">Limimaricola litoreus</name>
    <dbReference type="NCBI Taxonomy" id="2955316"/>
    <lineage>
        <taxon>Bacteria</taxon>
        <taxon>Pseudomonadati</taxon>
        <taxon>Pseudomonadota</taxon>
        <taxon>Alphaproteobacteria</taxon>
        <taxon>Rhodobacterales</taxon>
        <taxon>Paracoccaceae</taxon>
        <taxon>Limimaricola</taxon>
    </lineage>
</organism>
<dbReference type="RefSeq" id="WP_253335400.1">
    <property type="nucleotide sequence ID" value="NZ_JAMYXC010000324.1"/>
</dbReference>